<proteinExistence type="predicted"/>
<keyword evidence="1" id="KW-0812">Transmembrane</keyword>
<dbReference type="EMBL" id="JAHQCW010000029">
    <property type="protein sequence ID" value="MBU9738097.1"/>
    <property type="molecule type" value="Genomic_DNA"/>
</dbReference>
<organism evidence="2 3">
    <name type="scientific">Diplocloster agilis</name>
    <dbReference type="NCBI Taxonomy" id="2850323"/>
    <lineage>
        <taxon>Bacteria</taxon>
        <taxon>Bacillati</taxon>
        <taxon>Bacillota</taxon>
        <taxon>Clostridia</taxon>
        <taxon>Lachnospirales</taxon>
        <taxon>Lachnospiraceae</taxon>
        <taxon>Diplocloster</taxon>
    </lineage>
</organism>
<keyword evidence="3" id="KW-1185">Reference proteome</keyword>
<keyword evidence="1" id="KW-1133">Transmembrane helix</keyword>
<name>A0A949K8C9_9FIRM</name>
<evidence type="ECO:0000313" key="3">
    <source>
        <dbReference type="Proteomes" id="UP000712157"/>
    </source>
</evidence>
<dbReference type="NCBIfam" id="TIGR03732">
    <property type="entry name" value="lanti_perm_MutE"/>
    <property type="match status" value="1"/>
</dbReference>
<evidence type="ECO:0000256" key="1">
    <source>
        <dbReference type="SAM" id="Phobius"/>
    </source>
</evidence>
<feature type="transmembrane region" description="Helical" evidence="1">
    <location>
        <begin position="46"/>
        <end position="66"/>
    </location>
</feature>
<dbReference type="RefSeq" id="WP_238722392.1">
    <property type="nucleotide sequence ID" value="NZ_JAHQCW010000029.1"/>
</dbReference>
<dbReference type="Pfam" id="PF12730">
    <property type="entry name" value="ABC2_membrane_4"/>
    <property type="match status" value="1"/>
</dbReference>
<dbReference type="AlphaFoldDB" id="A0A949K8C9"/>
<protein>
    <submittedName>
        <fullName evidence="2">Lantibiotic immunity ABC transporter MutE/EpiE family permease subunit</fullName>
    </submittedName>
</protein>
<gene>
    <name evidence="2" type="ORF">KTH89_16255</name>
</gene>
<dbReference type="CDD" id="cd21807">
    <property type="entry name" value="ABC-2_lan_permease_MutE_EpiE-like"/>
    <property type="match status" value="1"/>
</dbReference>
<feature type="transmembrane region" description="Helical" evidence="1">
    <location>
        <begin position="207"/>
        <end position="229"/>
    </location>
</feature>
<accession>A0A949K8C9</accession>
<reference evidence="2" key="1">
    <citation type="submission" date="2021-06" db="EMBL/GenBank/DDBJ databases">
        <title>Description of novel taxa of the family Lachnospiraceae.</title>
        <authorList>
            <person name="Chaplin A.V."/>
            <person name="Sokolova S.R."/>
            <person name="Pikina A.P."/>
            <person name="Korzhanova M."/>
            <person name="Belova V."/>
            <person name="Korostin D."/>
            <person name="Efimov B.A."/>
        </authorList>
    </citation>
    <scope>NUCLEOTIDE SEQUENCE</scope>
    <source>
        <strain evidence="2">ASD5720</strain>
    </source>
</reference>
<evidence type="ECO:0000313" key="2">
    <source>
        <dbReference type="EMBL" id="MBU9738097.1"/>
    </source>
</evidence>
<feature type="transmembrane region" description="Helical" evidence="1">
    <location>
        <begin position="145"/>
        <end position="169"/>
    </location>
</feature>
<sequence length="243" mass="26474">MSGIIQSELLKMRHTFSMKLVFTAPLTAALLGYLLSGSFAQLSTYNWWYTILLPVVVAMWAAGMIVREKNTGMQNVVCLPVRFDKIWLGKTLTLAIMLFGMHLLLWLITTVMGLLAGTAVSPPDGLIGCMLLFLTYLWQIPFIMLLAGFMGYLPAVFGAAAASVLLSAFGTEKAWFLLNPYAIPARIVCPFFKIHHNGLPLNNSSPLLFKGPVLPALAVSLLLALLVYLCSSKLFRKGGGGCA</sequence>
<comment type="caution">
    <text evidence="2">The sequence shown here is derived from an EMBL/GenBank/DDBJ whole genome shotgun (WGS) entry which is preliminary data.</text>
</comment>
<keyword evidence="1" id="KW-0472">Membrane</keyword>
<dbReference type="InterPro" id="IPR021205">
    <property type="entry name" value="Lanti_perm_SpaE/MutE/EpiE-like"/>
</dbReference>
<dbReference type="Proteomes" id="UP000712157">
    <property type="component" value="Unassembled WGS sequence"/>
</dbReference>
<feature type="transmembrane region" description="Helical" evidence="1">
    <location>
        <begin position="114"/>
        <end position="138"/>
    </location>
</feature>
<feature type="transmembrane region" description="Helical" evidence="1">
    <location>
        <begin position="87"/>
        <end position="108"/>
    </location>
</feature>